<name>A0AAI8YVA5_9PEZI</name>
<evidence type="ECO:0000313" key="1">
    <source>
        <dbReference type="EMBL" id="CAK3912177.1"/>
    </source>
</evidence>
<reference evidence="1" key="1">
    <citation type="submission" date="2023-11" db="EMBL/GenBank/DDBJ databases">
        <authorList>
            <person name="Alioto T."/>
            <person name="Alioto T."/>
            <person name="Gomez Garrido J."/>
        </authorList>
    </citation>
    <scope>NUCLEOTIDE SEQUENCE</scope>
</reference>
<organism evidence="1 2">
    <name type="scientific">Lecanosticta acicola</name>
    <dbReference type="NCBI Taxonomy" id="111012"/>
    <lineage>
        <taxon>Eukaryota</taxon>
        <taxon>Fungi</taxon>
        <taxon>Dikarya</taxon>
        <taxon>Ascomycota</taxon>
        <taxon>Pezizomycotina</taxon>
        <taxon>Dothideomycetes</taxon>
        <taxon>Dothideomycetidae</taxon>
        <taxon>Mycosphaerellales</taxon>
        <taxon>Mycosphaerellaceae</taxon>
        <taxon>Lecanosticta</taxon>
    </lineage>
</organism>
<protein>
    <recommendedName>
        <fullName evidence="3">F-box domain-containing protein</fullName>
    </recommendedName>
</protein>
<dbReference type="EMBL" id="CAVMBE010000012">
    <property type="protein sequence ID" value="CAK3912177.1"/>
    <property type="molecule type" value="Genomic_DNA"/>
</dbReference>
<evidence type="ECO:0000313" key="2">
    <source>
        <dbReference type="Proteomes" id="UP001296104"/>
    </source>
</evidence>
<accession>A0AAI8YVA5</accession>
<comment type="caution">
    <text evidence="1">The sequence shown here is derived from an EMBL/GenBank/DDBJ whole genome shotgun (WGS) entry which is preliminary data.</text>
</comment>
<dbReference type="Proteomes" id="UP001296104">
    <property type="component" value="Unassembled WGS sequence"/>
</dbReference>
<sequence>MATAGIDKLPITLLDLLSNSLILRQTAPYIPIKELLCLSRTCKALRELIYTFPEAWSYLNLTKVKRAIIDSSPIDVGGFSWRAQRMDESLTEDDFYAGPLRGIFGTLHTKGVLKFVQTLVLDGLSVPADLVREIISEEKKYRVKVLSLRECRNLNLTKIQQVLRYVCRPTRVEGTPSLRALYIFGPKEGSRTLVTLPHVANGRELGVMASEGAQIGAEWNQRSTSTLEENLLDDEGKWYGCTGRAIKPPYSDWAETLQVCKGLIHFDAVLCRGPHHDITKVESKHFLQPAIATVALGPGGCEACGSCPESPAVFGSSPDHALPLLGPVPSHSSTLRAAVRPDHLLNGSPPKLILRCEACLRGRWCEQCNRWWCEDCYQEPISRAHLRTEMQQVELREDLERNGWASVPRAPGSADPAGTVKVFSKLCVEHCLVGEMMAGAGSGGMWG</sequence>
<proteinExistence type="predicted"/>
<gene>
    <name evidence="1" type="ORF">LECACI_7A002634</name>
</gene>
<dbReference type="AlphaFoldDB" id="A0AAI8YVA5"/>
<keyword evidence="2" id="KW-1185">Reference proteome</keyword>
<evidence type="ECO:0008006" key="3">
    <source>
        <dbReference type="Google" id="ProtNLM"/>
    </source>
</evidence>